<dbReference type="InterPro" id="IPR035681">
    <property type="entry name" value="ComA-like_MBL"/>
</dbReference>
<dbReference type="CDD" id="cd07731">
    <property type="entry name" value="ComA-like_MBL-fold"/>
    <property type="match status" value="1"/>
</dbReference>
<proteinExistence type="predicted"/>
<dbReference type="SUPFAM" id="SSF56281">
    <property type="entry name" value="Metallo-hydrolase/oxidoreductase"/>
    <property type="match status" value="1"/>
</dbReference>
<dbReference type="Proteomes" id="UP000183997">
    <property type="component" value="Unassembled WGS sequence"/>
</dbReference>
<dbReference type="InterPro" id="IPR001279">
    <property type="entry name" value="Metallo-B-lactamas"/>
</dbReference>
<reference evidence="4" key="1">
    <citation type="submission" date="2016-11" db="EMBL/GenBank/DDBJ databases">
        <authorList>
            <person name="Varghese N."/>
            <person name="Submissions S."/>
        </authorList>
    </citation>
    <scope>NUCLEOTIDE SEQUENCE [LARGE SCALE GENOMIC DNA]</scope>
    <source>
        <strain evidence="4">DSM 10349</strain>
    </source>
</reference>
<dbReference type="InterPro" id="IPR036866">
    <property type="entry name" value="RibonucZ/Hydroxyglut_hydro"/>
</dbReference>
<keyword evidence="4" id="KW-1185">Reference proteome</keyword>
<evidence type="ECO:0000313" key="3">
    <source>
        <dbReference type="EMBL" id="SHK61669.1"/>
    </source>
</evidence>
<dbReference type="InterPro" id="IPR052159">
    <property type="entry name" value="Competence_DNA_uptake"/>
</dbReference>
<dbReference type="SMART" id="SM00849">
    <property type="entry name" value="Lactamase_B"/>
    <property type="match status" value="1"/>
</dbReference>
<name>A0A1M6TXK6_9FIRM</name>
<dbReference type="Gene3D" id="3.60.15.10">
    <property type="entry name" value="Ribonuclease Z/Hydroxyacylglutathione hydrolase-like"/>
    <property type="match status" value="1"/>
</dbReference>
<accession>A0A1M6TXK6</accession>
<protein>
    <submittedName>
        <fullName evidence="3">Competence protein ComEC</fullName>
    </submittedName>
</protein>
<dbReference type="AlphaFoldDB" id="A0A1M6TXK6"/>
<dbReference type="PROSITE" id="PS51257">
    <property type="entry name" value="PROKAR_LIPOPROTEIN"/>
    <property type="match status" value="1"/>
</dbReference>
<evidence type="ECO:0000313" key="4">
    <source>
        <dbReference type="Proteomes" id="UP000183997"/>
    </source>
</evidence>
<dbReference type="OrthoDB" id="9761531at2"/>
<evidence type="ECO:0000259" key="2">
    <source>
        <dbReference type="SMART" id="SM00849"/>
    </source>
</evidence>
<feature type="signal peptide" evidence="1">
    <location>
        <begin position="1"/>
        <end position="22"/>
    </location>
</feature>
<dbReference type="EMBL" id="FRAR01000018">
    <property type="protein sequence ID" value="SHK61669.1"/>
    <property type="molecule type" value="Genomic_DNA"/>
</dbReference>
<dbReference type="PANTHER" id="PTHR30619">
    <property type="entry name" value="DNA INTERNALIZATION/COMPETENCE PROTEIN COMEC/REC2"/>
    <property type="match status" value="1"/>
</dbReference>
<organism evidence="3 4">
    <name type="scientific">Desulforamulus aeronauticus DSM 10349</name>
    <dbReference type="NCBI Taxonomy" id="1121421"/>
    <lineage>
        <taxon>Bacteria</taxon>
        <taxon>Bacillati</taxon>
        <taxon>Bacillota</taxon>
        <taxon>Clostridia</taxon>
        <taxon>Eubacteriales</taxon>
        <taxon>Peptococcaceae</taxon>
        <taxon>Desulforamulus</taxon>
    </lineage>
</organism>
<evidence type="ECO:0000256" key="1">
    <source>
        <dbReference type="SAM" id="SignalP"/>
    </source>
</evidence>
<sequence>MKRFIVFAVMLLLLLTGCAAQGERVTAPSSEPALQGDKLRVHFINVGQADAILVQSQQANLLIDAGKNGDGQMVVDYLKQQGIQKLDVVMGTHPHEDHIGGLDTVIKQYDVKKVYLPKVNHNTKTYQDVLLALKDKHLKATAAAGGQEFALGGATVEIIAPNSEKYKELNNYSIVCKVTYGETSFLLPGDAEELSEKEMLKQGYNLKADVLKVGHHGSHSSTSEAFLKAVAPELAVISVAKENDYGHPHQEIMQRLAAHKVKVYLTSQVGTIVMNSDGKEIEVQTEQKAPAKAPSTQTEEQIFVDANNQGLIKGNINKAGEKIYHLPGMQNYERTQPEAWFKTEAEAKAAGFRRAAK</sequence>
<keyword evidence="1" id="KW-0732">Signal</keyword>
<feature type="chain" id="PRO_5009921220" evidence="1">
    <location>
        <begin position="23"/>
        <end position="357"/>
    </location>
</feature>
<dbReference type="RefSeq" id="WP_072914824.1">
    <property type="nucleotide sequence ID" value="NZ_FRAR01000018.1"/>
</dbReference>
<dbReference type="Pfam" id="PF00753">
    <property type="entry name" value="Lactamase_B"/>
    <property type="match status" value="1"/>
</dbReference>
<dbReference type="STRING" id="1121421.SAMN02745123_02493"/>
<gene>
    <name evidence="3" type="ORF">SAMN02745123_02493</name>
</gene>
<dbReference type="PANTHER" id="PTHR30619:SF7">
    <property type="entry name" value="BETA-LACTAMASE DOMAIN PROTEIN"/>
    <property type="match status" value="1"/>
</dbReference>
<feature type="domain" description="Metallo-beta-lactamase" evidence="2">
    <location>
        <begin position="48"/>
        <end position="241"/>
    </location>
</feature>